<dbReference type="Pfam" id="PF00067">
    <property type="entry name" value="p450"/>
    <property type="match status" value="1"/>
</dbReference>
<evidence type="ECO:0000256" key="6">
    <source>
        <dbReference type="ARBA" id="ARBA00022617"/>
    </source>
</evidence>
<evidence type="ECO:0000313" key="15">
    <source>
        <dbReference type="EMBL" id="GBP96261.1"/>
    </source>
</evidence>
<proteinExistence type="inferred from homology"/>
<keyword evidence="6" id="KW-0349">Heme</keyword>
<dbReference type="InterPro" id="IPR036396">
    <property type="entry name" value="Cyt_P450_sf"/>
</dbReference>
<evidence type="ECO:0000256" key="3">
    <source>
        <dbReference type="ARBA" id="ARBA00004406"/>
    </source>
</evidence>
<organism evidence="15 16">
    <name type="scientific">Eumeta variegata</name>
    <name type="common">Bagworm moth</name>
    <name type="synonym">Eumeta japonica</name>
    <dbReference type="NCBI Taxonomy" id="151549"/>
    <lineage>
        <taxon>Eukaryota</taxon>
        <taxon>Metazoa</taxon>
        <taxon>Ecdysozoa</taxon>
        <taxon>Arthropoda</taxon>
        <taxon>Hexapoda</taxon>
        <taxon>Insecta</taxon>
        <taxon>Pterygota</taxon>
        <taxon>Neoptera</taxon>
        <taxon>Endopterygota</taxon>
        <taxon>Lepidoptera</taxon>
        <taxon>Glossata</taxon>
        <taxon>Ditrysia</taxon>
        <taxon>Tineoidea</taxon>
        <taxon>Psychidae</taxon>
        <taxon>Oiketicinae</taxon>
        <taxon>Eumeta</taxon>
    </lineage>
</organism>
<gene>
    <name evidence="15" type="primary">CYP3A8</name>
    <name evidence="15" type="ORF">EVAR_100509_1</name>
</gene>
<evidence type="ECO:0000256" key="1">
    <source>
        <dbReference type="ARBA" id="ARBA00001971"/>
    </source>
</evidence>
<comment type="caution">
    <text evidence="15">The sequence shown here is derived from an EMBL/GenBank/DDBJ whole genome shotgun (WGS) entry which is preliminary data.</text>
</comment>
<name>A0A4C2A5U5_EUMVA</name>
<dbReference type="GO" id="GO:0020037">
    <property type="term" value="F:heme binding"/>
    <property type="evidence" value="ECO:0007669"/>
    <property type="project" value="InterPro"/>
</dbReference>
<keyword evidence="13" id="KW-0472">Membrane</keyword>
<keyword evidence="11" id="KW-0408">Iron</keyword>
<evidence type="ECO:0000256" key="11">
    <source>
        <dbReference type="ARBA" id="ARBA00023004"/>
    </source>
</evidence>
<evidence type="ECO:0000313" key="16">
    <source>
        <dbReference type="Proteomes" id="UP000299102"/>
    </source>
</evidence>
<dbReference type="InterPro" id="IPR002401">
    <property type="entry name" value="Cyt_P450_E_grp-I"/>
</dbReference>
<evidence type="ECO:0000256" key="8">
    <source>
        <dbReference type="ARBA" id="ARBA00022824"/>
    </source>
</evidence>
<dbReference type="InterPro" id="IPR001128">
    <property type="entry name" value="Cyt_P450"/>
</dbReference>
<reference evidence="15 16" key="1">
    <citation type="journal article" date="2019" name="Commun. Biol.">
        <title>The bagworm genome reveals a unique fibroin gene that provides high tensile strength.</title>
        <authorList>
            <person name="Kono N."/>
            <person name="Nakamura H."/>
            <person name="Ohtoshi R."/>
            <person name="Tomita M."/>
            <person name="Numata K."/>
            <person name="Arakawa K."/>
        </authorList>
    </citation>
    <scope>NUCLEOTIDE SEQUENCE [LARGE SCALE GENOMIC DNA]</scope>
</reference>
<dbReference type="InterPro" id="IPR050476">
    <property type="entry name" value="Insect_CytP450_Detox"/>
</dbReference>
<keyword evidence="10" id="KW-0560">Oxidoreductase</keyword>
<accession>A0A4C2A5U5</accession>
<keyword evidence="7" id="KW-0479">Metal-binding</keyword>
<dbReference type="AlphaFoldDB" id="A0A4C2A5U5"/>
<dbReference type="PANTHER" id="PTHR24292">
    <property type="entry name" value="CYTOCHROME P450"/>
    <property type="match status" value="1"/>
</dbReference>
<evidence type="ECO:0000256" key="14">
    <source>
        <dbReference type="ARBA" id="ARBA00047827"/>
    </source>
</evidence>
<evidence type="ECO:0000256" key="9">
    <source>
        <dbReference type="ARBA" id="ARBA00022848"/>
    </source>
</evidence>
<protein>
    <recommendedName>
        <fullName evidence="5">unspecific monooxygenase</fullName>
        <ecNumber evidence="5">1.14.14.1</ecNumber>
    </recommendedName>
</protein>
<dbReference type="OrthoDB" id="2789670at2759"/>
<dbReference type="GO" id="GO:0005506">
    <property type="term" value="F:iron ion binding"/>
    <property type="evidence" value="ECO:0007669"/>
    <property type="project" value="InterPro"/>
</dbReference>
<keyword evidence="8" id="KW-0256">Endoplasmic reticulum</keyword>
<evidence type="ECO:0000256" key="13">
    <source>
        <dbReference type="ARBA" id="ARBA00023136"/>
    </source>
</evidence>
<dbReference type="Gene3D" id="1.10.630.10">
    <property type="entry name" value="Cytochrome P450"/>
    <property type="match status" value="1"/>
</dbReference>
<dbReference type="EMBL" id="BGZK01002760">
    <property type="protein sequence ID" value="GBP96261.1"/>
    <property type="molecule type" value="Genomic_DNA"/>
</dbReference>
<sequence>MKDPTTGYTIEPTDELMAAQAFSFHCWRRIFGNRYVFTLYELARHPEIQNKLHEEVDEVFKRCDDNPTYEAVMEMSYLDMVLDESMGVYPAIDNLVRRCTKDGGVLPAGQIRVEKGTVIHIPVYALQHDPKYYPEPEKFIPERFSEGKKEH</sequence>
<dbReference type="GO" id="GO:0016712">
    <property type="term" value="F:oxidoreductase activity, acting on paired donors, with incorporation or reduction of molecular oxygen, reduced flavin or flavoprotein as one donor, and incorporation of one atom of oxygen"/>
    <property type="evidence" value="ECO:0007669"/>
    <property type="project" value="UniProtKB-EC"/>
</dbReference>
<dbReference type="EC" id="1.14.14.1" evidence="5"/>
<keyword evidence="12" id="KW-0503">Monooxygenase</keyword>
<evidence type="ECO:0000256" key="2">
    <source>
        <dbReference type="ARBA" id="ARBA00004174"/>
    </source>
</evidence>
<evidence type="ECO:0000256" key="10">
    <source>
        <dbReference type="ARBA" id="ARBA00023002"/>
    </source>
</evidence>
<keyword evidence="16" id="KW-1185">Reference proteome</keyword>
<evidence type="ECO:0000256" key="4">
    <source>
        <dbReference type="ARBA" id="ARBA00010617"/>
    </source>
</evidence>
<evidence type="ECO:0000256" key="5">
    <source>
        <dbReference type="ARBA" id="ARBA00012109"/>
    </source>
</evidence>
<comment type="catalytic activity">
    <reaction evidence="14">
        <text>an organic molecule + reduced [NADPH--hemoprotein reductase] + O2 = an alcohol + oxidized [NADPH--hemoprotein reductase] + H2O + H(+)</text>
        <dbReference type="Rhea" id="RHEA:17149"/>
        <dbReference type="Rhea" id="RHEA-COMP:11964"/>
        <dbReference type="Rhea" id="RHEA-COMP:11965"/>
        <dbReference type="ChEBI" id="CHEBI:15377"/>
        <dbReference type="ChEBI" id="CHEBI:15378"/>
        <dbReference type="ChEBI" id="CHEBI:15379"/>
        <dbReference type="ChEBI" id="CHEBI:30879"/>
        <dbReference type="ChEBI" id="CHEBI:57618"/>
        <dbReference type="ChEBI" id="CHEBI:58210"/>
        <dbReference type="ChEBI" id="CHEBI:142491"/>
        <dbReference type="EC" id="1.14.14.1"/>
    </reaction>
</comment>
<dbReference type="SUPFAM" id="SSF48264">
    <property type="entry name" value="Cytochrome P450"/>
    <property type="match status" value="1"/>
</dbReference>
<comment type="subcellular location">
    <subcellularLocation>
        <location evidence="3">Endoplasmic reticulum membrane</location>
        <topology evidence="3">Peripheral membrane protein</topology>
    </subcellularLocation>
    <subcellularLocation>
        <location evidence="2">Microsome membrane</location>
        <topology evidence="2">Peripheral membrane protein</topology>
    </subcellularLocation>
</comment>
<dbReference type="GO" id="GO:0005789">
    <property type="term" value="C:endoplasmic reticulum membrane"/>
    <property type="evidence" value="ECO:0007669"/>
    <property type="project" value="UniProtKB-SubCell"/>
</dbReference>
<comment type="cofactor">
    <cofactor evidence="1">
        <name>heme</name>
        <dbReference type="ChEBI" id="CHEBI:30413"/>
    </cofactor>
</comment>
<dbReference type="STRING" id="151549.A0A4C2A5U5"/>
<comment type="similarity">
    <text evidence="4">Belongs to the cytochrome P450 family.</text>
</comment>
<dbReference type="PANTHER" id="PTHR24292:SF54">
    <property type="entry name" value="CYP9F3-RELATED"/>
    <property type="match status" value="1"/>
</dbReference>
<keyword evidence="9" id="KW-0492">Microsome</keyword>
<evidence type="ECO:0000256" key="7">
    <source>
        <dbReference type="ARBA" id="ARBA00022723"/>
    </source>
</evidence>
<dbReference type="Proteomes" id="UP000299102">
    <property type="component" value="Unassembled WGS sequence"/>
</dbReference>
<evidence type="ECO:0000256" key="12">
    <source>
        <dbReference type="ARBA" id="ARBA00023033"/>
    </source>
</evidence>
<dbReference type="PRINTS" id="PR00463">
    <property type="entry name" value="EP450I"/>
</dbReference>